<dbReference type="InterPro" id="IPR001254">
    <property type="entry name" value="Trypsin_dom"/>
</dbReference>
<dbReference type="AlphaFoldDB" id="A0A8J2W4S0"/>
<dbReference type="PANTHER" id="PTHR24260:SF136">
    <property type="entry name" value="GH08193P-RELATED"/>
    <property type="match status" value="1"/>
</dbReference>
<dbReference type="GO" id="GO:0006508">
    <property type="term" value="P:proteolysis"/>
    <property type="evidence" value="ECO:0007669"/>
    <property type="project" value="InterPro"/>
</dbReference>
<dbReference type="SUPFAM" id="SSF50494">
    <property type="entry name" value="Trypsin-like serine proteases"/>
    <property type="match status" value="1"/>
</dbReference>
<comment type="caution">
    <text evidence="2">The sequence shown here is derived from an EMBL/GenBank/DDBJ whole genome shotgun (WGS) entry which is preliminary data.</text>
</comment>
<dbReference type="OrthoDB" id="7726766at2759"/>
<evidence type="ECO:0000313" key="2">
    <source>
        <dbReference type="EMBL" id="CAG9570591.1"/>
    </source>
</evidence>
<protein>
    <submittedName>
        <fullName evidence="2">(African queen) hypothetical protein</fullName>
    </submittedName>
</protein>
<dbReference type="Gene3D" id="2.40.10.10">
    <property type="entry name" value="Trypsin-like serine proteases"/>
    <property type="match status" value="1"/>
</dbReference>
<evidence type="ECO:0000313" key="3">
    <source>
        <dbReference type="Proteomes" id="UP000789524"/>
    </source>
</evidence>
<dbReference type="PANTHER" id="PTHR24260">
    <property type="match status" value="1"/>
</dbReference>
<dbReference type="InterPro" id="IPR009003">
    <property type="entry name" value="Peptidase_S1_PA"/>
</dbReference>
<feature type="domain" description="Peptidase S1" evidence="1">
    <location>
        <begin position="126"/>
        <end position="381"/>
    </location>
</feature>
<dbReference type="Pfam" id="PF00089">
    <property type="entry name" value="Trypsin"/>
    <property type="match status" value="1"/>
</dbReference>
<gene>
    <name evidence="2" type="ORF">DCHRY22_LOCUS9300</name>
</gene>
<dbReference type="GO" id="GO:0004252">
    <property type="term" value="F:serine-type endopeptidase activity"/>
    <property type="evidence" value="ECO:0007669"/>
    <property type="project" value="InterPro"/>
</dbReference>
<name>A0A8J2W4S0_9NEOP</name>
<dbReference type="InterPro" id="IPR043504">
    <property type="entry name" value="Peptidase_S1_PA_chymotrypsin"/>
</dbReference>
<organism evidence="2 3">
    <name type="scientific">Danaus chrysippus</name>
    <name type="common">African queen</name>
    <dbReference type="NCBI Taxonomy" id="151541"/>
    <lineage>
        <taxon>Eukaryota</taxon>
        <taxon>Metazoa</taxon>
        <taxon>Ecdysozoa</taxon>
        <taxon>Arthropoda</taxon>
        <taxon>Hexapoda</taxon>
        <taxon>Insecta</taxon>
        <taxon>Pterygota</taxon>
        <taxon>Neoptera</taxon>
        <taxon>Endopterygota</taxon>
        <taxon>Lepidoptera</taxon>
        <taxon>Glossata</taxon>
        <taxon>Ditrysia</taxon>
        <taxon>Papilionoidea</taxon>
        <taxon>Nymphalidae</taxon>
        <taxon>Danainae</taxon>
        <taxon>Danaini</taxon>
        <taxon>Danaina</taxon>
        <taxon>Danaus</taxon>
        <taxon>Anosia</taxon>
    </lineage>
</organism>
<dbReference type="PROSITE" id="PS50240">
    <property type="entry name" value="TRYPSIN_DOM"/>
    <property type="match status" value="1"/>
</dbReference>
<accession>A0A8J2W4S0</accession>
<evidence type="ECO:0000259" key="1">
    <source>
        <dbReference type="PROSITE" id="PS50240"/>
    </source>
</evidence>
<sequence length="395" mass="42851">MQHFGGAKLMDARVAGLSAGCHGMPRNAAGCRSTPRDATTQPAVPCCATPSMLVFSQVLAIVSVAADLVTAQPDNFTDLDLTPVTEENNTCKFSDHFGKYVKCTTKHGKEGQCVNERFCNQEHVILPGGDIDDVDLREKHVCVGELDWCCSVELLNTPTPANAAPNDTCLATNDEESSWTVALYKFQPDNPQSSRLFCAGVLISSNVVLTSATCLLSARNHILYVHAPASTVQNNYTVKYRVAHKDYNSGTHVHDFGILVLEKNVEWGKEKPRSACLDFTTKLQGDCLATGFSSDFEITTTLLSVEQKGCGPRQDPGDVCCGTNVSDDDDCIITPGAPVLCLSSDKVFTVVGVSRSICKNNKQVSIGELSTVKTWLQSELVEINLLQNVYTYKKL</sequence>
<dbReference type="EMBL" id="CAKASE010000066">
    <property type="protein sequence ID" value="CAG9570591.1"/>
    <property type="molecule type" value="Genomic_DNA"/>
</dbReference>
<keyword evidence="3" id="KW-1185">Reference proteome</keyword>
<dbReference type="InterPro" id="IPR051333">
    <property type="entry name" value="CLIP_Serine_Protease"/>
</dbReference>
<reference evidence="2" key="1">
    <citation type="submission" date="2021-09" db="EMBL/GenBank/DDBJ databases">
        <authorList>
            <person name="Martin H S."/>
        </authorList>
    </citation>
    <scope>NUCLEOTIDE SEQUENCE</scope>
</reference>
<proteinExistence type="predicted"/>
<dbReference type="Proteomes" id="UP000789524">
    <property type="component" value="Unassembled WGS sequence"/>
</dbReference>